<comment type="function">
    <text evidence="10">Catalyzes the second of the four reactions of the long-chain fatty acids elongation cycle. This endoplasmic reticulum-bound enzymatic process, allows the addition of two carbons to the chain of long- and very long-chain fatty acids/VLCFAs per cycle. This enzyme has a 3-ketoacyl-CoA reductase activity, reducing 3-ketoacyl-CoA to 3-hydroxyacyl-CoA, within each cycle of fatty acid elongation. Thereby, it may participate in the production of VLCFAs of different chain lengths that are involved in multiple biological processes as precursors of membrane lipids and lipid mediators. May also catalyze the transformation of estrone (E1) into estradiol (E2) and play a role in estrogen formation.</text>
</comment>
<name>A0AAV7KXF4_PLEWA</name>
<dbReference type="Proteomes" id="UP001066276">
    <property type="component" value="Chromosome 12"/>
</dbReference>
<comment type="catalytic activity">
    <reaction evidence="15">
        <text>17beta-estradiol + NAD(+) = estrone + NADH + H(+)</text>
        <dbReference type="Rhea" id="RHEA:24612"/>
        <dbReference type="ChEBI" id="CHEBI:15378"/>
        <dbReference type="ChEBI" id="CHEBI:16469"/>
        <dbReference type="ChEBI" id="CHEBI:17263"/>
        <dbReference type="ChEBI" id="CHEBI:57540"/>
        <dbReference type="ChEBI" id="CHEBI:57945"/>
        <dbReference type="EC" id="1.1.1.62"/>
    </reaction>
</comment>
<comment type="pathway">
    <text evidence="11">Steroid biosynthesis; estrogen biosynthesis.</text>
</comment>
<dbReference type="GO" id="GO:0141040">
    <property type="term" value="F:very-long-chain 3-oxoacyl-CoA reductase activity"/>
    <property type="evidence" value="ECO:0007669"/>
    <property type="project" value="UniProtKB-EC"/>
</dbReference>
<evidence type="ECO:0000256" key="7">
    <source>
        <dbReference type="ARBA" id="ARBA00023002"/>
    </source>
</evidence>
<dbReference type="EMBL" id="JANPWB010000016">
    <property type="protein sequence ID" value="KAJ1083274.1"/>
    <property type="molecule type" value="Genomic_DNA"/>
</dbReference>
<keyword evidence="19" id="KW-1185">Reference proteome</keyword>
<evidence type="ECO:0000313" key="19">
    <source>
        <dbReference type="Proteomes" id="UP001066276"/>
    </source>
</evidence>
<dbReference type="PRINTS" id="PR00081">
    <property type="entry name" value="GDHRDH"/>
</dbReference>
<evidence type="ECO:0000256" key="9">
    <source>
        <dbReference type="ARBA" id="ARBA00024072"/>
    </source>
</evidence>
<evidence type="ECO:0000256" key="14">
    <source>
        <dbReference type="ARBA" id="ARBA00041250"/>
    </source>
</evidence>
<proteinExistence type="inferred from homology"/>
<dbReference type="PANTHER" id="PTHR44889">
    <property type="entry name" value="INACTIVE HYDROXYSTEROID DEHYDROGENASE-LIKE PROTEIN 1"/>
    <property type="match status" value="1"/>
</dbReference>
<comment type="catalytic activity">
    <reaction evidence="16">
        <text>17beta-estradiol + NADP(+) = estrone + NADPH + H(+)</text>
        <dbReference type="Rhea" id="RHEA:24616"/>
        <dbReference type="ChEBI" id="CHEBI:15378"/>
        <dbReference type="ChEBI" id="CHEBI:16469"/>
        <dbReference type="ChEBI" id="CHEBI:17263"/>
        <dbReference type="ChEBI" id="CHEBI:57783"/>
        <dbReference type="ChEBI" id="CHEBI:58349"/>
        <dbReference type="EC" id="1.1.1.62"/>
    </reaction>
</comment>
<comment type="caution">
    <text evidence="18">The sequence shown here is derived from an EMBL/GenBank/DDBJ whole genome shotgun (WGS) entry which is preliminary data.</text>
</comment>
<accession>A0AAV7KXF4</accession>
<keyword evidence="8" id="KW-0496">Mitochondrion</keyword>
<dbReference type="GO" id="GO:0004303">
    <property type="term" value="F:estradiol 17-beta-dehydrogenase [NAD(P)+] activity"/>
    <property type="evidence" value="ECO:0007669"/>
    <property type="project" value="UniProtKB-EC"/>
</dbReference>
<dbReference type="EC" id="1.1.1.330" evidence="13"/>
<comment type="subcellular location">
    <subcellularLocation>
        <location evidence="2">Endoplasmic reticulum membrane</location>
        <topology evidence="2">Multi-pass membrane protein</topology>
    </subcellularLocation>
    <subcellularLocation>
        <location evidence="1">Mitochondrion</location>
    </subcellularLocation>
</comment>
<keyword evidence="5" id="KW-0752">Steroid biosynthesis</keyword>
<evidence type="ECO:0000256" key="5">
    <source>
        <dbReference type="ARBA" id="ARBA00022955"/>
    </source>
</evidence>
<comment type="similarity">
    <text evidence="12">Belongs to the short-chain dehydrogenases/reductases (SDR) family. 17-beta-HSD 3 subfamily.</text>
</comment>
<evidence type="ECO:0000256" key="4">
    <source>
        <dbReference type="ARBA" id="ARBA00022857"/>
    </source>
</evidence>
<dbReference type="InterPro" id="IPR036291">
    <property type="entry name" value="NAD(P)-bd_dom_sf"/>
</dbReference>
<dbReference type="CDD" id="cd05356">
    <property type="entry name" value="17beta-HSD1_like_SDR_c"/>
    <property type="match status" value="1"/>
</dbReference>
<dbReference type="GO" id="GO:0005789">
    <property type="term" value="C:endoplasmic reticulum membrane"/>
    <property type="evidence" value="ECO:0007669"/>
    <property type="project" value="UniProtKB-SubCell"/>
</dbReference>
<dbReference type="PRINTS" id="PR00080">
    <property type="entry name" value="SDRFAMILY"/>
</dbReference>
<keyword evidence="6" id="KW-1133">Transmembrane helix</keyword>
<dbReference type="InterPro" id="IPR052149">
    <property type="entry name" value="17-beta-HSD3-like"/>
</dbReference>
<keyword evidence="4" id="KW-0521">NADP</keyword>
<dbReference type="InterPro" id="IPR020904">
    <property type="entry name" value="Sc_DH/Rdtase_CS"/>
</dbReference>
<dbReference type="PROSITE" id="PS00061">
    <property type="entry name" value="ADH_SHORT"/>
    <property type="match status" value="1"/>
</dbReference>
<evidence type="ECO:0000256" key="8">
    <source>
        <dbReference type="ARBA" id="ARBA00023128"/>
    </source>
</evidence>
<dbReference type="AlphaFoldDB" id="A0AAV7KXF4"/>
<dbReference type="GO" id="GO:0006694">
    <property type="term" value="P:steroid biosynthetic process"/>
    <property type="evidence" value="ECO:0007669"/>
    <property type="project" value="UniProtKB-KW"/>
</dbReference>
<evidence type="ECO:0000256" key="12">
    <source>
        <dbReference type="ARBA" id="ARBA00038261"/>
    </source>
</evidence>
<dbReference type="GO" id="GO:0005739">
    <property type="term" value="C:mitochondrion"/>
    <property type="evidence" value="ECO:0007669"/>
    <property type="project" value="UniProtKB-SubCell"/>
</dbReference>
<dbReference type="FunFam" id="3.40.50.720:FF:000137">
    <property type="entry name" value="Hydroxysteroid (17-beta) dehydrogenase 3"/>
    <property type="match status" value="1"/>
</dbReference>
<keyword evidence="5" id="KW-0444">Lipid biosynthesis</keyword>
<dbReference type="Gene3D" id="3.40.50.720">
    <property type="entry name" value="NAD(P)-binding Rossmann-like Domain"/>
    <property type="match status" value="1"/>
</dbReference>
<evidence type="ECO:0000256" key="15">
    <source>
        <dbReference type="ARBA" id="ARBA00048022"/>
    </source>
</evidence>
<dbReference type="InterPro" id="IPR002347">
    <property type="entry name" value="SDR_fam"/>
</dbReference>
<protein>
    <recommendedName>
        <fullName evidence="14">3-ketoacyl-CoA reductase</fullName>
        <ecNumber evidence="13">1.1.1.330</ecNumber>
        <ecNumber evidence="9">1.1.1.62</ecNumber>
    </recommendedName>
</protein>
<evidence type="ECO:0000256" key="17">
    <source>
        <dbReference type="ARBA" id="ARBA00049509"/>
    </source>
</evidence>
<dbReference type="SUPFAM" id="SSF51735">
    <property type="entry name" value="NAD(P)-binding Rossmann-fold domains"/>
    <property type="match status" value="1"/>
</dbReference>
<gene>
    <name evidence="18" type="ORF">NDU88_003433</name>
</gene>
<organism evidence="18 19">
    <name type="scientific">Pleurodeles waltl</name>
    <name type="common">Iberian ribbed newt</name>
    <dbReference type="NCBI Taxonomy" id="8319"/>
    <lineage>
        <taxon>Eukaryota</taxon>
        <taxon>Metazoa</taxon>
        <taxon>Chordata</taxon>
        <taxon>Craniata</taxon>
        <taxon>Vertebrata</taxon>
        <taxon>Euteleostomi</taxon>
        <taxon>Amphibia</taxon>
        <taxon>Batrachia</taxon>
        <taxon>Caudata</taxon>
        <taxon>Salamandroidea</taxon>
        <taxon>Salamandridae</taxon>
        <taxon>Pleurodelinae</taxon>
        <taxon>Pleurodeles</taxon>
    </lineage>
</organism>
<evidence type="ECO:0000256" key="10">
    <source>
        <dbReference type="ARBA" id="ARBA00037337"/>
    </source>
</evidence>
<sequence length="424" mass="47936">MQRSASALSSSYAQLAPSVCARGRAHPQDRRYRQDACGVRHPHTAAQLRPRPGLGHSTPTSKWSGTGQLEPACGFHVNRRHYRLQRTLTVMPFPLLLLHQNITFYCDSYMKPLALIGAWYTARRSIGFLCEMYNLLRVHCTSRLFRQIDFVQKYGAWAVVTGATAGIGKCYAEELAHRGVNVILISRSEEKLKCVSSSIAEKYHVETSYIVADFSKGSEIYPSIKNALRDVEVGILVNNVGVFYDYPEYFGLLTEKKIWDIININMAAASMMVHLVLPGMLDRKKGAIVNVASAACYRPTPLAALYSGSKAFLDLFTRSLHYEYGSSGIFFQCITPYFIATDMTSFSSRLHNLPLLVPSDDVFCRHAVPTLGLSTRTAGYWIHHLTVLLQRCMPEWLCVFIIKHMLLYFRKEALSRIQHHNLEK</sequence>
<evidence type="ECO:0000256" key="13">
    <source>
        <dbReference type="ARBA" id="ARBA00039105"/>
    </source>
</evidence>
<keyword evidence="5" id="KW-0443">Lipid metabolism</keyword>
<dbReference type="Pfam" id="PF00106">
    <property type="entry name" value="adh_short"/>
    <property type="match status" value="1"/>
</dbReference>
<dbReference type="PANTHER" id="PTHR44889:SF1">
    <property type="entry name" value="INACTIVE HYDROXYSTEROID DEHYDROGENASE-LIKE PROTEIN 1"/>
    <property type="match status" value="1"/>
</dbReference>
<keyword evidence="7" id="KW-0560">Oxidoreductase</keyword>
<reference evidence="18" key="1">
    <citation type="journal article" date="2022" name="bioRxiv">
        <title>Sequencing and chromosome-scale assembly of the giantPleurodeles waltlgenome.</title>
        <authorList>
            <person name="Brown T."/>
            <person name="Elewa A."/>
            <person name="Iarovenko S."/>
            <person name="Subramanian E."/>
            <person name="Araus A.J."/>
            <person name="Petzold A."/>
            <person name="Susuki M."/>
            <person name="Suzuki K.-i.T."/>
            <person name="Hayashi T."/>
            <person name="Toyoda A."/>
            <person name="Oliveira C."/>
            <person name="Osipova E."/>
            <person name="Leigh N.D."/>
            <person name="Simon A."/>
            <person name="Yun M.H."/>
        </authorList>
    </citation>
    <scope>NUCLEOTIDE SEQUENCE</scope>
    <source>
        <strain evidence="18">20211129_DDA</strain>
        <tissue evidence="18">Liver</tissue>
    </source>
</reference>
<keyword evidence="6" id="KW-0472">Membrane</keyword>
<evidence type="ECO:0000313" key="18">
    <source>
        <dbReference type="EMBL" id="KAJ1083274.1"/>
    </source>
</evidence>
<comment type="catalytic activity">
    <reaction evidence="17">
        <text>a very-long-chain (3R)-3-hydroxyacyl-CoA + NADP(+) = a very-long-chain 3-oxoacyl-CoA + NADPH + H(+)</text>
        <dbReference type="Rhea" id="RHEA:48680"/>
        <dbReference type="ChEBI" id="CHEBI:15378"/>
        <dbReference type="ChEBI" id="CHEBI:57783"/>
        <dbReference type="ChEBI" id="CHEBI:58349"/>
        <dbReference type="ChEBI" id="CHEBI:85440"/>
        <dbReference type="ChEBI" id="CHEBI:90725"/>
        <dbReference type="EC" id="1.1.1.330"/>
    </reaction>
</comment>
<evidence type="ECO:0000256" key="11">
    <source>
        <dbReference type="ARBA" id="ARBA00037929"/>
    </source>
</evidence>
<evidence type="ECO:0000256" key="6">
    <source>
        <dbReference type="ARBA" id="ARBA00022989"/>
    </source>
</evidence>
<evidence type="ECO:0000256" key="1">
    <source>
        <dbReference type="ARBA" id="ARBA00004173"/>
    </source>
</evidence>
<keyword evidence="3" id="KW-0812">Transmembrane</keyword>
<dbReference type="EC" id="1.1.1.62" evidence="9"/>
<evidence type="ECO:0000256" key="3">
    <source>
        <dbReference type="ARBA" id="ARBA00022692"/>
    </source>
</evidence>
<evidence type="ECO:0000256" key="16">
    <source>
        <dbReference type="ARBA" id="ARBA00048906"/>
    </source>
</evidence>
<evidence type="ECO:0000256" key="2">
    <source>
        <dbReference type="ARBA" id="ARBA00004477"/>
    </source>
</evidence>